<evidence type="ECO:0008006" key="4">
    <source>
        <dbReference type="Google" id="ProtNLM"/>
    </source>
</evidence>
<gene>
    <name evidence="2" type="ORF">AWH69_07985</name>
</gene>
<dbReference type="AlphaFoldDB" id="A0A176QDV5"/>
<organism evidence="2 3">
    <name type="scientific">Janibacter melonis</name>
    <dbReference type="NCBI Taxonomy" id="262209"/>
    <lineage>
        <taxon>Bacteria</taxon>
        <taxon>Bacillati</taxon>
        <taxon>Actinomycetota</taxon>
        <taxon>Actinomycetes</taxon>
        <taxon>Micrococcales</taxon>
        <taxon>Intrasporangiaceae</taxon>
        <taxon>Janibacter</taxon>
    </lineage>
</organism>
<dbReference type="EMBL" id="LQZG01000002">
    <property type="protein sequence ID" value="OAB87947.1"/>
    <property type="molecule type" value="Genomic_DNA"/>
</dbReference>
<keyword evidence="3" id="KW-1185">Reference proteome</keyword>
<proteinExistence type="predicted"/>
<feature type="region of interest" description="Disordered" evidence="1">
    <location>
        <begin position="208"/>
        <end position="245"/>
    </location>
</feature>
<sequence>MSAYLLRAGDTGPTQQSPVTCGAACLTVARMLVDDPFARWVTTGSGLPVLGAEGSTPVERFASYERTVHRRTNGLKVSRAGLRPPWPRALGTPPWGARAELEAGASRVGTRYEVDVLRPLGDDGLRAAFERLHRVVDEGEPALLYVGSDVLPRHVTLVLPGQLDDVVDVYEPASGHVRQVTVTEVVEARLSLGGWDRAWLLVRPTGERPARAGSRPAFDPRRVPVPRLVPGTAPAPDTVRSEPVR</sequence>
<reference evidence="2 3" key="1">
    <citation type="submission" date="2016-01" db="EMBL/GenBank/DDBJ databases">
        <title>Janibacter melonis strain CD11_4 genome sequencing and assembly.</title>
        <authorList>
            <person name="Nair G.R."/>
            <person name="Kaur G."/>
            <person name="Chander A.M."/>
            <person name="Mayilraj S."/>
        </authorList>
    </citation>
    <scope>NUCLEOTIDE SEQUENCE [LARGE SCALE GENOMIC DNA]</scope>
    <source>
        <strain evidence="2 3">CD11-4</strain>
    </source>
</reference>
<dbReference type="RefSeq" id="WP_068273825.1">
    <property type="nucleotide sequence ID" value="NZ_LQZG01000002.1"/>
</dbReference>
<comment type="caution">
    <text evidence="2">The sequence shown here is derived from an EMBL/GenBank/DDBJ whole genome shotgun (WGS) entry which is preliminary data.</text>
</comment>
<dbReference type="STRING" id="262209.AWH69_07985"/>
<evidence type="ECO:0000256" key="1">
    <source>
        <dbReference type="SAM" id="MobiDB-lite"/>
    </source>
</evidence>
<evidence type="ECO:0000313" key="3">
    <source>
        <dbReference type="Proteomes" id="UP000076976"/>
    </source>
</evidence>
<accession>A0A176QDV5</accession>
<name>A0A176QDV5_9MICO</name>
<protein>
    <recommendedName>
        <fullName evidence="4">Peptidase C39-like domain-containing protein</fullName>
    </recommendedName>
</protein>
<evidence type="ECO:0000313" key="2">
    <source>
        <dbReference type="EMBL" id="OAB87947.1"/>
    </source>
</evidence>
<dbReference type="Proteomes" id="UP000076976">
    <property type="component" value="Unassembled WGS sequence"/>
</dbReference>